<reference evidence="8" key="2">
    <citation type="submission" date="2023-06" db="EMBL/GenBank/DDBJ databases">
        <authorList>
            <person name="Ma L."/>
            <person name="Liu K.-W."/>
            <person name="Li Z."/>
            <person name="Hsiao Y.-Y."/>
            <person name="Qi Y."/>
            <person name="Fu T."/>
            <person name="Tang G."/>
            <person name="Zhang D."/>
            <person name="Sun W.-H."/>
            <person name="Liu D.-K."/>
            <person name="Li Y."/>
            <person name="Chen G.-Z."/>
            <person name="Liu X.-D."/>
            <person name="Liao X.-Y."/>
            <person name="Jiang Y.-T."/>
            <person name="Yu X."/>
            <person name="Hao Y."/>
            <person name="Huang J."/>
            <person name="Zhao X.-W."/>
            <person name="Ke S."/>
            <person name="Chen Y.-Y."/>
            <person name="Wu W.-L."/>
            <person name="Hsu J.-L."/>
            <person name="Lin Y.-F."/>
            <person name="Huang M.-D."/>
            <person name="Li C.-Y."/>
            <person name="Huang L."/>
            <person name="Wang Z.-W."/>
            <person name="Zhao X."/>
            <person name="Zhong W.-Y."/>
            <person name="Peng D.-H."/>
            <person name="Ahmad S."/>
            <person name="Lan S."/>
            <person name="Zhang J.-S."/>
            <person name="Tsai W.-C."/>
            <person name="Van De Peer Y."/>
            <person name="Liu Z.-J."/>
        </authorList>
    </citation>
    <scope>NUCLEOTIDE SEQUENCE</scope>
    <source>
        <strain evidence="8">CP</strain>
        <tissue evidence="8">Leaves</tissue>
    </source>
</reference>
<evidence type="ECO:0000313" key="9">
    <source>
        <dbReference type="Proteomes" id="UP001180020"/>
    </source>
</evidence>
<evidence type="ECO:0000256" key="6">
    <source>
        <dbReference type="RuleBase" id="RU000461"/>
    </source>
</evidence>
<dbReference type="PRINTS" id="PR00385">
    <property type="entry name" value="P450"/>
</dbReference>
<dbReference type="Gene3D" id="1.10.630.10">
    <property type="entry name" value="Cytochrome P450"/>
    <property type="match status" value="1"/>
</dbReference>
<dbReference type="PRINTS" id="PR00463">
    <property type="entry name" value="EP450I"/>
</dbReference>
<keyword evidence="4 5" id="KW-0408">Iron</keyword>
<keyword evidence="7" id="KW-0472">Membrane</keyword>
<dbReference type="PANTHER" id="PTHR24296">
    <property type="entry name" value="CYTOCHROME P450"/>
    <property type="match status" value="1"/>
</dbReference>
<keyword evidence="7" id="KW-0812">Transmembrane</keyword>
<proteinExistence type="inferred from homology"/>
<evidence type="ECO:0000313" key="8">
    <source>
        <dbReference type="EMBL" id="KAK1324512.1"/>
    </source>
</evidence>
<evidence type="ECO:0000256" key="7">
    <source>
        <dbReference type="SAM" id="Phobius"/>
    </source>
</evidence>
<organism evidence="8 9">
    <name type="scientific">Acorus calamus</name>
    <name type="common">Sweet flag</name>
    <dbReference type="NCBI Taxonomy" id="4465"/>
    <lineage>
        <taxon>Eukaryota</taxon>
        <taxon>Viridiplantae</taxon>
        <taxon>Streptophyta</taxon>
        <taxon>Embryophyta</taxon>
        <taxon>Tracheophyta</taxon>
        <taxon>Spermatophyta</taxon>
        <taxon>Magnoliopsida</taxon>
        <taxon>Liliopsida</taxon>
        <taxon>Acoraceae</taxon>
        <taxon>Acorus</taxon>
    </lineage>
</organism>
<keyword evidence="3 6" id="KW-0560">Oxidoreductase</keyword>
<feature type="transmembrane region" description="Helical" evidence="7">
    <location>
        <begin position="12"/>
        <end position="30"/>
    </location>
</feature>
<keyword evidence="6" id="KW-0503">Monooxygenase</keyword>
<keyword evidence="2 5" id="KW-0479">Metal-binding</keyword>
<reference evidence="8" key="1">
    <citation type="journal article" date="2023" name="Nat. Commun.">
        <title>Diploid and tetraploid genomes of Acorus and the evolution of monocots.</title>
        <authorList>
            <person name="Ma L."/>
            <person name="Liu K.W."/>
            <person name="Li Z."/>
            <person name="Hsiao Y.Y."/>
            <person name="Qi Y."/>
            <person name="Fu T."/>
            <person name="Tang G.D."/>
            <person name="Zhang D."/>
            <person name="Sun W.H."/>
            <person name="Liu D.K."/>
            <person name="Li Y."/>
            <person name="Chen G.Z."/>
            <person name="Liu X.D."/>
            <person name="Liao X.Y."/>
            <person name="Jiang Y.T."/>
            <person name="Yu X."/>
            <person name="Hao Y."/>
            <person name="Huang J."/>
            <person name="Zhao X.W."/>
            <person name="Ke S."/>
            <person name="Chen Y.Y."/>
            <person name="Wu W.L."/>
            <person name="Hsu J.L."/>
            <person name="Lin Y.F."/>
            <person name="Huang M.D."/>
            <person name="Li C.Y."/>
            <person name="Huang L."/>
            <person name="Wang Z.W."/>
            <person name="Zhao X."/>
            <person name="Zhong W.Y."/>
            <person name="Peng D.H."/>
            <person name="Ahmad S."/>
            <person name="Lan S."/>
            <person name="Zhang J.S."/>
            <person name="Tsai W.C."/>
            <person name="Van de Peer Y."/>
            <person name="Liu Z.J."/>
        </authorList>
    </citation>
    <scope>NUCLEOTIDE SEQUENCE</scope>
    <source>
        <strain evidence="8">CP</strain>
    </source>
</reference>
<keyword evidence="5 6" id="KW-0349">Heme</keyword>
<evidence type="ECO:0000256" key="4">
    <source>
        <dbReference type="ARBA" id="ARBA00023004"/>
    </source>
</evidence>
<dbReference type="InterPro" id="IPR036396">
    <property type="entry name" value="Cyt_P450_sf"/>
</dbReference>
<dbReference type="GO" id="GO:0006629">
    <property type="term" value="P:lipid metabolic process"/>
    <property type="evidence" value="ECO:0007669"/>
    <property type="project" value="UniProtKB-ARBA"/>
</dbReference>
<sequence>MEVVLNLQSFPLLLSLLLIPLFYLIIIKTIQSKKQQIHPGPTSFPLLGNLPQFIANRERFLDWTTDLLAASPTGTIFICGPWKPPMVITANPSNVEHMLKSRFDNYPKGDRMSNALHDFLGSGIFNADGERWKAQRKTASFEFSTNSMRQFVSEAVRDEIVHRLVPFLEAAADRGVVVNLQDALERFAFDNICRVAFDVDPACLDSGSGSGPGEFMSSFEAASELSVGRMRSAAPPLWRLKRLLNVGTERRLRSSIGTVHAFATDIIRSRMGEASRGRSDLLSRFAADGESSEERLRDVVVSFILAGRDSTSSVLARLFWVLSSRPDVVKKIRAELKLIRGARSAEGGEGEVFVFEELKEMHYTHGAISEALRLYPPVSVDSRECASEDVLPDGTRVEKGWVVAYHAYAMGRMVSIWGKDCLEFRPERWIDAEGKYRAAESPYKYPVFHAGPRMCLGREMAYIQMKSVAAAFVERFDMEVNDRSGTCGGHQLSLTLRMKGGLPVRVSRRG</sequence>
<dbReference type="GO" id="GO:0020037">
    <property type="term" value="F:heme binding"/>
    <property type="evidence" value="ECO:0007669"/>
    <property type="project" value="InterPro"/>
</dbReference>
<dbReference type="GO" id="GO:0016705">
    <property type="term" value="F:oxidoreductase activity, acting on paired donors, with incorporation or reduction of molecular oxygen"/>
    <property type="evidence" value="ECO:0007669"/>
    <property type="project" value="InterPro"/>
</dbReference>
<accession>A0AAV9FGF6</accession>
<comment type="cofactor">
    <cofactor evidence="5">
        <name>heme</name>
        <dbReference type="ChEBI" id="CHEBI:30413"/>
    </cofactor>
</comment>
<dbReference type="InterPro" id="IPR001128">
    <property type="entry name" value="Cyt_P450"/>
</dbReference>
<dbReference type="Pfam" id="PF00067">
    <property type="entry name" value="p450"/>
    <property type="match status" value="1"/>
</dbReference>
<gene>
    <name evidence="8" type="primary">CYP94A1</name>
    <name evidence="8" type="ORF">QJS10_CPA01g02538</name>
</gene>
<dbReference type="AlphaFoldDB" id="A0AAV9FGF6"/>
<keyword evidence="9" id="KW-1185">Reference proteome</keyword>
<dbReference type="SUPFAM" id="SSF48264">
    <property type="entry name" value="Cytochrome P450"/>
    <property type="match status" value="1"/>
</dbReference>
<evidence type="ECO:0000256" key="5">
    <source>
        <dbReference type="PIRSR" id="PIRSR602401-1"/>
    </source>
</evidence>
<feature type="binding site" description="axial binding residue" evidence="5">
    <location>
        <position position="455"/>
    </location>
    <ligand>
        <name>heme</name>
        <dbReference type="ChEBI" id="CHEBI:30413"/>
    </ligand>
    <ligandPart>
        <name>Fe</name>
        <dbReference type="ChEBI" id="CHEBI:18248"/>
    </ligandPart>
</feature>
<comment type="similarity">
    <text evidence="1 6">Belongs to the cytochrome P450 family.</text>
</comment>
<dbReference type="InterPro" id="IPR002401">
    <property type="entry name" value="Cyt_P450_E_grp-I"/>
</dbReference>
<evidence type="ECO:0000256" key="3">
    <source>
        <dbReference type="ARBA" id="ARBA00023002"/>
    </source>
</evidence>
<dbReference type="Proteomes" id="UP001180020">
    <property type="component" value="Unassembled WGS sequence"/>
</dbReference>
<evidence type="ECO:0000256" key="1">
    <source>
        <dbReference type="ARBA" id="ARBA00010617"/>
    </source>
</evidence>
<protein>
    <submittedName>
        <fullName evidence="8">Cytochrome P450 94A1</fullName>
    </submittedName>
</protein>
<dbReference type="GO" id="GO:0004497">
    <property type="term" value="F:monooxygenase activity"/>
    <property type="evidence" value="ECO:0007669"/>
    <property type="project" value="UniProtKB-KW"/>
</dbReference>
<comment type="caution">
    <text evidence="8">The sequence shown here is derived from an EMBL/GenBank/DDBJ whole genome shotgun (WGS) entry which is preliminary data.</text>
</comment>
<dbReference type="CDD" id="cd11064">
    <property type="entry name" value="CYP86A"/>
    <property type="match status" value="1"/>
</dbReference>
<dbReference type="EMBL" id="JAUJYO010000001">
    <property type="protein sequence ID" value="KAK1324512.1"/>
    <property type="molecule type" value="Genomic_DNA"/>
</dbReference>
<dbReference type="InterPro" id="IPR017972">
    <property type="entry name" value="Cyt_P450_CS"/>
</dbReference>
<dbReference type="GO" id="GO:0005506">
    <property type="term" value="F:iron ion binding"/>
    <property type="evidence" value="ECO:0007669"/>
    <property type="project" value="InterPro"/>
</dbReference>
<keyword evidence="7" id="KW-1133">Transmembrane helix</keyword>
<name>A0AAV9FGF6_ACOCL</name>
<dbReference type="PROSITE" id="PS00086">
    <property type="entry name" value="CYTOCHROME_P450"/>
    <property type="match status" value="1"/>
</dbReference>
<evidence type="ECO:0000256" key="2">
    <source>
        <dbReference type="ARBA" id="ARBA00022723"/>
    </source>
</evidence>